<gene>
    <name evidence="22" type="ORF">LUZ63_005332</name>
</gene>
<evidence type="ECO:0000256" key="8">
    <source>
        <dbReference type="ARBA" id="ARBA00022777"/>
    </source>
</evidence>
<dbReference type="Gene3D" id="3.50.7.10">
    <property type="entry name" value="GroEL"/>
    <property type="match status" value="1"/>
</dbReference>
<keyword evidence="7 17" id="KW-0863">Zinc-finger</keyword>
<accession>A0A9Q0CMU4</accession>
<feature type="compositionally biased region" description="Acidic residues" evidence="19">
    <location>
        <begin position="319"/>
        <end position="339"/>
    </location>
</feature>
<dbReference type="Gene3D" id="3.30.810.10">
    <property type="entry name" value="2-Layer Sandwich"/>
    <property type="match status" value="1"/>
</dbReference>
<dbReference type="InterPro" id="IPR002423">
    <property type="entry name" value="Cpn60/GroEL/TCP-1"/>
</dbReference>
<dbReference type="InterPro" id="IPR044769">
    <property type="entry name" value="PIKfyve_PIPKc"/>
</dbReference>
<dbReference type="PROSITE" id="PS50178">
    <property type="entry name" value="ZF_FYVE"/>
    <property type="match status" value="1"/>
</dbReference>
<dbReference type="EMBL" id="JAMQYH010000002">
    <property type="protein sequence ID" value="KAJ1696820.1"/>
    <property type="molecule type" value="Genomic_DNA"/>
</dbReference>
<dbReference type="SUPFAM" id="SSF56104">
    <property type="entry name" value="SAICAR synthase-like"/>
    <property type="match status" value="1"/>
</dbReference>
<sequence>MGNQDLPFIEFFTNLQSWFSGRRDPDNISKVFWMPDHSCHMCYDCDSSFNVINRRHHCRMCGKIFCGKCTTNSIPYQSIRSINGSASSCDDGGNYKENTNRVRVCNFCFNQWENEMTKHTEMRGASTCTSTIVSTDTTSNYDEFDDSSEFYCELPDQHFANGMHGSTKSSPRMPLQDISSNNGEYVRSETGMTANEEKDTFSSAQYEYLVTRSDEEDGGMYAVQVAETLYAEQLQNYTGYYSQLESGVYYPCSFLNTSPAHNDDKSAEDICSTVDDRMDDESDANNSYDYHATSSLYAIKSTTNIYDFQNNISVWSPPDPDEGEEEEEEEQEQEPEGEGGAEINEHPASLTETESWKSLLPSSSFKSYGSSDPIGDQMEALKHAADDHFRLLIEQLLQIENVPIEQGDGQRSWVDIVQSLAEEVAEFVRPDHPGTSNTMDPAGFVKIKCIASGDPDDSTVVNGIACKKNMAHRRMITRLEKPQILILGGALEYQRVKNALSSIDTLIQQETEHLKMAVAKIEAQKPDLLLVEESVSRVAQEMLLHKNIPLVLNIKRSLLERIALCTNAIIAPSVDLLAPEQMGTCNIFHVDKFVEMHDCPDQATKMPAKNLMFFEGCPRPDACTVVLKGASLKMLKKVKHVMQVGIFVAYHASLEKSFLEDDRACMPESITKSPITVPLPDIPLSTNTSISTVPGFHSPNDYSFYGPSLSPLNDAAFSSSNIDWIEEEFEGEGNPCKSEVAIKENLLLDDNRSILISLSTRCVWKRRICGSFQVYRIKYYGNFDRPLEQYLRENLFDQDRLCYFCDLPPEAHAHCYIHQRGTMTISMRRIPDFILPGEREKKIWTWQRCLKCPLENGLPPSNKRVILSSDTMSLSFGRFLELSFSDHNAATRVAECGHSVHKDCLRFYGTGNLVACFQYKEIAINSAFLPPLKLEFGYRHFDWVEKEATELAYRGEWLFEEISSILCRILDKNIQIEELHEILKQEKVEFQIALEVLKRKEQQVDILEINKLRRQLLFHSLLWDQRLVFIAKSIKGPFSEKNTDGAEQYGFTNESESTRGDSKSTLFTSISLSEDSFSKESSLLSRRTMSDGHFPNPNCIHDVLDARWIGNNDPGSTLDRLPFLKEPLETNDLVSSPRAKDPSTWIMMPFPKFYESLNKKLGIFHWFNPLHAYMPVYITLPEWLGGPGGPRFVLPVGVNDMAIPIFEDEPTSVISYALASREYHDNLSNNNHHEPSPKFDIPLADISSSGNIAAEPSRSTHLLINFDDEGPEGKVCYSVICYYAKCFDSLRKKSSISEKDFIRSLCRCKNWMAQGGKSKVFFAKSLDDRFVIKQVTRTELESFLQFGPAYFKYVSDSIGSNSPTCLAKIYGIYQVHSRNVKLGKEQKMEVLVMENLLFGRHITRLYDLKGSTRSRYNPDTSGKNKVLLDENLIESMPTSPIFVAKKSKRILERAVWNDTFFLSSIDVMDYSLLVGVDEDKHELIIGIIDFMRQYTWDKHLETWVKASGILGGPKNVSPTVISPKEYKLRFRKAMSSYFLVIPDDWVPFTTEQDSDDANDEENHLSVSSEF</sequence>
<keyword evidence="12" id="KW-0472">Membrane</keyword>
<evidence type="ECO:0000259" key="20">
    <source>
        <dbReference type="PROSITE" id="PS50178"/>
    </source>
</evidence>
<dbReference type="FunFam" id="3.30.810.10:FF:000001">
    <property type="entry name" value="1-phosphatidylinositol 3-phosphate 5-kinase FAB1"/>
    <property type="match status" value="1"/>
</dbReference>
<dbReference type="SUPFAM" id="SSF52029">
    <property type="entry name" value="GroEL apical domain-like"/>
    <property type="match status" value="1"/>
</dbReference>
<evidence type="ECO:0000256" key="2">
    <source>
        <dbReference type="ARBA" id="ARBA00012009"/>
    </source>
</evidence>
<dbReference type="Pfam" id="PF01504">
    <property type="entry name" value="PIP5K"/>
    <property type="match status" value="2"/>
</dbReference>
<evidence type="ECO:0000256" key="13">
    <source>
        <dbReference type="ARBA" id="ARBA00023464"/>
    </source>
</evidence>
<keyword evidence="23" id="KW-1185">Reference proteome</keyword>
<dbReference type="Gene3D" id="3.30.40.10">
    <property type="entry name" value="Zinc/RING finger domain, C3HC4 (zinc finger)"/>
    <property type="match status" value="1"/>
</dbReference>
<dbReference type="InterPro" id="IPR027483">
    <property type="entry name" value="PInositol-4-P-4/5-kinase_C_sf"/>
</dbReference>
<comment type="subcellular location">
    <subcellularLocation>
        <location evidence="1">Endosome membrane</location>
        <topology evidence="1">Peripheral membrane protein</topology>
    </subcellularLocation>
</comment>
<keyword evidence="6" id="KW-0967">Endosome</keyword>
<dbReference type="FunFam" id="3.30.40.10:FF:000384">
    <property type="entry name" value="1-phosphatidylinositol-3-phosphate 5-kinase FAB1B"/>
    <property type="match status" value="1"/>
</dbReference>
<dbReference type="SMART" id="SM00330">
    <property type="entry name" value="PIPKc"/>
    <property type="match status" value="1"/>
</dbReference>
<keyword evidence="3 18" id="KW-0808">Transferase</keyword>
<dbReference type="SUPFAM" id="SSF57903">
    <property type="entry name" value="FYVE/PHD zinc finger"/>
    <property type="match status" value="1"/>
</dbReference>
<feature type="region of interest" description="Disordered" evidence="19">
    <location>
        <begin position="310"/>
        <end position="343"/>
    </location>
</feature>
<evidence type="ECO:0000256" key="7">
    <source>
        <dbReference type="ARBA" id="ARBA00022771"/>
    </source>
</evidence>
<comment type="caution">
    <text evidence="22">The sequence shown here is derived from an EMBL/GenBank/DDBJ whole genome shotgun (WGS) entry which is preliminary data.</text>
</comment>
<dbReference type="PANTHER" id="PTHR45748">
    <property type="entry name" value="1-PHOSPHATIDYLINOSITOL 3-PHOSPHATE 5-KINASE-RELATED"/>
    <property type="match status" value="1"/>
</dbReference>
<dbReference type="InterPro" id="IPR000306">
    <property type="entry name" value="Znf_FYVE"/>
</dbReference>
<evidence type="ECO:0000256" key="17">
    <source>
        <dbReference type="PROSITE-ProRule" id="PRU00091"/>
    </source>
</evidence>
<dbReference type="InterPro" id="IPR011011">
    <property type="entry name" value="Znf_FYVE_PHD"/>
</dbReference>
<dbReference type="OrthoDB" id="158357at2759"/>
<dbReference type="FunFam" id="3.50.7.10:FF:000007">
    <property type="entry name" value="1-phosphatidylinositol 3-phosphate 5-kinase isoform X1"/>
    <property type="match status" value="1"/>
</dbReference>
<evidence type="ECO:0000256" key="16">
    <source>
        <dbReference type="ARBA" id="ARBA00081348"/>
    </source>
</evidence>
<protein>
    <recommendedName>
        <fullName evidence="2">1-phosphatidylinositol-3-phosphate 5-kinase</fullName>
        <ecNumber evidence="2">2.7.1.150</ecNumber>
    </recommendedName>
    <alternativeName>
        <fullName evidence="15">FYVE finger-containing phosphoinositide kinase</fullName>
    </alternativeName>
    <alternativeName>
        <fullName evidence="16">PIKfyve</fullName>
    </alternativeName>
    <alternativeName>
        <fullName evidence="14">Phosphatidylinositol 3-phosphate 5-kinase type III</fullName>
    </alternativeName>
</protein>
<dbReference type="CDD" id="cd17300">
    <property type="entry name" value="PIPKc_PIKfyve"/>
    <property type="match status" value="1"/>
</dbReference>
<organism evidence="22 23">
    <name type="scientific">Rhynchospora breviuscula</name>
    <dbReference type="NCBI Taxonomy" id="2022672"/>
    <lineage>
        <taxon>Eukaryota</taxon>
        <taxon>Viridiplantae</taxon>
        <taxon>Streptophyta</taxon>
        <taxon>Embryophyta</taxon>
        <taxon>Tracheophyta</taxon>
        <taxon>Spermatophyta</taxon>
        <taxon>Magnoliopsida</taxon>
        <taxon>Liliopsida</taxon>
        <taxon>Poales</taxon>
        <taxon>Cyperaceae</taxon>
        <taxon>Cyperoideae</taxon>
        <taxon>Rhynchosporeae</taxon>
        <taxon>Rhynchospora</taxon>
    </lineage>
</organism>
<dbReference type="Gene3D" id="3.30.800.10">
    <property type="entry name" value="Phosphatidylinositol Phosphate Kinase II Beta"/>
    <property type="match status" value="1"/>
</dbReference>
<dbReference type="InterPro" id="IPR027484">
    <property type="entry name" value="PInositol-4-P-5-kinase_N"/>
</dbReference>
<evidence type="ECO:0000259" key="21">
    <source>
        <dbReference type="PROSITE" id="PS51455"/>
    </source>
</evidence>
<evidence type="ECO:0000256" key="1">
    <source>
        <dbReference type="ARBA" id="ARBA00004481"/>
    </source>
</evidence>
<dbReference type="CDD" id="cd03334">
    <property type="entry name" value="Fab1_TCP"/>
    <property type="match status" value="1"/>
</dbReference>
<feature type="region of interest" description="Disordered" evidence="19">
    <location>
        <begin position="1551"/>
        <end position="1570"/>
    </location>
</feature>
<dbReference type="InterPro" id="IPR002498">
    <property type="entry name" value="PInositol-4-P-4/5-kinase_core"/>
</dbReference>
<evidence type="ECO:0000256" key="11">
    <source>
        <dbReference type="ARBA" id="ARBA00023054"/>
    </source>
</evidence>
<feature type="domain" description="FYVE-type" evidence="20">
    <location>
        <begin position="36"/>
        <end position="113"/>
    </location>
</feature>
<evidence type="ECO:0000313" key="22">
    <source>
        <dbReference type="EMBL" id="KAJ1696820.1"/>
    </source>
</evidence>
<evidence type="ECO:0000256" key="3">
    <source>
        <dbReference type="ARBA" id="ARBA00022679"/>
    </source>
</evidence>
<keyword evidence="11" id="KW-0175">Coiled coil</keyword>
<dbReference type="PANTHER" id="PTHR45748:SF3">
    <property type="entry name" value="1-PHOSPHATIDYLINOSITOL-3-PHOSPHATE 5-KINASE"/>
    <property type="match status" value="1"/>
</dbReference>
<evidence type="ECO:0000256" key="15">
    <source>
        <dbReference type="ARBA" id="ARBA00077675"/>
    </source>
</evidence>
<reference evidence="22" key="1">
    <citation type="journal article" date="2022" name="Cell">
        <title>Repeat-based holocentromeres influence genome architecture and karyotype evolution.</title>
        <authorList>
            <person name="Hofstatter P.G."/>
            <person name="Thangavel G."/>
            <person name="Lux T."/>
            <person name="Neumann P."/>
            <person name="Vondrak T."/>
            <person name="Novak P."/>
            <person name="Zhang M."/>
            <person name="Costa L."/>
            <person name="Castellani M."/>
            <person name="Scott A."/>
            <person name="Toegelov H."/>
            <person name="Fuchs J."/>
            <person name="Mata-Sucre Y."/>
            <person name="Dias Y."/>
            <person name="Vanzela A.L.L."/>
            <person name="Huettel B."/>
            <person name="Almeida C.C.S."/>
            <person name="Simkova H."/>
            <person name="Souza G."/>
            <person name="Pedrosa-Harand A."/>
            <person name="Macas J."/>
            <person name="Mayer K.F.X."/>
            <person name="Houben A."/>
            <person name="Marques A."/>
        </authorList>
    </citation>
    <scope>NUCLEOTIDE SEQUENCE</scope>
    <source>
        <strain evidence="22">RhyBre1mFocal</strain>
    </source>
</reference>
<dbReference type="InterPro" id="IPR027409">
    <property type="entry name" value="GroEL-like_apical_dom_sf"/>
</dbReference>
<evidence type="ECO:0000313" key="23">
    <source>
        <dbReference type="Proteomes" id="UP001151287"/>
    </source>
</evidence>
<evidence type="ECO:0000256" key="4">
    <source>
        <dbReference type="ARBA" id="ARBA00022723"/>
    </source>
</evidence>
<dbReference type="GO" id="GO:0008270">
    <property type="term" value="F:zinc ion binding"/>
    <property type="evidence" value="ECO:0007669"/>
    <property type="project" value="UniProtKB-KW"/>
</dbReference>
<evidence type="ECO:0000256" key="5">
    <source>
        <dbReference type="ARBA" id="ARBA00022741"/>
    </source>
</evidence>
<evidence type="ECO:0000256" key="18">
    <source>
        <dbReference type="PROSITE-ProRule" id="PRU00781"/>
    </source>
</evidence>
<dbReference type="GO" id="GO:0046854">
    <property type="term" value="P:phosphatidylinositol phosphate biosynthetic process"/>
    <property type="evidence" value="ECO:0007669"/>
    <property type="project" value="TreeGrafter"/>
</dbReference>
<dbReference type="InterPro" id="IPR013083">
    <property type="entry name" value="Znf_RING/FYVE/PHD"/>
</dbReference>
<evidence type="ECO:0000256" key="14">
    <source>
        <dbReference type="ARBA" id="ARBA00077223"/>
    </source>
</evidence>
<evidence type="ECO:0000256" key="6">
    <source>
        <dbReference type="ARBA" id="ARBA00022753"/>
    </source>
</evidence>
<dbReference type="GO" id="GO:0000285">
    <property type="term" value="F:1-phosphatidylinositol-3-phosphate 5-kinase activity"/>
    <property type="evidence" value="ECO:0007669"/>
    <property type="project" value="UniProtKB-EC"/>
</dbReference>
<dbReference type="GO" id="GO:0005524">
    <property type="term" value="F:ATP binding"/>
    <property type="evidence" value="ECO:0007669"/>
    <property type="project" value="UniProtKB-UniRule"/>
</dbReference>
<evidence type="ECO:0000256" key="19">
    <source>
        <dbReference type="SAM" id="MobiDB-lite"/>
    </source>
</evidence>
<keyword evidence="8 18" id="KW-0418">Kinase</keyword>
<dbReference type="InterPro" id="IPR017455">
    <property type="entry name" value="Znf_FYVE-rel"/>
</dbReference>
<keyword evidence="4" id="KW-0479">Metal-binding</keyword>
<dbReference type="Proteomes" id="UP001151287">
    <property type="component" value="Unassembled WGS sequence"/>
</dbReference>
<evidence type="ECO:0000256" key="10">
    <source>
        <dbReference type="ARBA" id="ARBA00022840"/>
    </source>
</evidence>
<dbReference type="Pfam" id="PF00118">
    <property type="entry name" value="Cpn60_TCP1"/>
    <property type="match status" value="1"/>
</dbReference>
<feature type="domain" description="PIPK" evidence="21">
    <location>
        <begin position="1219"/>
        <end position="1538"/>
    </location>
</feature>
<dbReference type="PROSITE" id="PS51455">
    <property type="entry name" value="PIPK"/>
    <property type="match status" value="1"/>
</dbReference>
<name>A0A9Q0CMU4_9POAL</name>
<keyword evidence="10 18" id="KW-0067">ATP-binding</keyword>
<keyword evidence="9" id="KW-0862">Zinc</keyword>
<dbReference type="SMART" id="SM00064">
    <property type="entry name" value="FYVE"/>
    <property type="match status" value="1"/>
</dbReference>
<keyword evidence="5 18" id="KW-0547">Nucleotide-binding</keyword>
<dbReference type="GO" id="GO:0010008">
    <property type="term" value="C:endosome membrane"/>
    <property type="evidence" value="ECO:0007669"/>
    <property type="project" value="UniProtKB-SubCell"/>
</dbReference>
<evidence type="ECO:0000256" key="9">
    <source>
        <dbReference type="ARBA" id="ARBA00022833"/>
    </source>
</evidence>
<dbReference type="EC" id="2.7.1.150" evidence="2"/>
<proteinExistence type="predicted"/>
<comment type="subunit">
    <text evidence="13">Component of the PI(3,5)P2 regulatory complex at least composed of ATG18, SAC/FIG4, FAB1 and VAC14.</text>
</comment>
<evidence type="ECO:0000256" key="12">
    <source>
        <dbReference type="ARBA" id="ARBA00023136"/>
    </source>
</evidence>
<dbReference type="Pfam" id="PF01363">
    <property type="entry name" value="FYVE"/>
    <property type="match status" value="1"/>
</dbReference>